<evidence type="ECO:0000256" key="1">
    <source>
        <dbReference type="SAM" id="MobiDB-lite"/>
    </source>
</evidence>
<protein>
    <submittedName>
        <fullName evidence="2">Uncharacterized protein</fullName>
    </submittedName>
</protein>
<organism evidence="2">
    <name type="scientific">uncultured Mycobacteriales bacterium</name>
    <dbReference type="NCBI Taxonomy" id="581187"/>
    <lineage>
        <taxon>Bacteria</taxon>
        <taxon>Bacillati</taxon>
        <taxon>Actinomycetota</taxon>
        <taxon>Actinomycetes</taxon>
        <taxon>Mycobacteriales</taxon>
        <taxon>environmental samples</taxon>
    </lineage>
</organism>
<sequence>MRATWASGELTGTASGRQDGSRTVPVGVGVAGGG</sequence>
<name>A0A6J4IZ86_9ACTN</name>
<feature type="region of interest" description="Disordered" evidence="1">
    <location>
        <begin position="1"/>
        <end position="34"/>
    </location>
</feature>
<dbReference type="AlphaFoldDB" id="A0A6J4IZ86"/>
<evidence type="ECO:0000313" key="2">
    <source>
        <dbReference type="EMBL" id="CAA9266299.1"/>
    </source>
</evidence>
<proteinExistence type="predicted"/>
<accession>A0A6J4IZ86</accession>
<gene>
    <name evidence="2" type="ORF">AVDCRST_MAG41-2646</name>
</gene>
<reference evidence="2" key="1">
    <citation type="submission" date="2020-02" db="EMBL/GenBank/DDBJ databases">
        <authorList>
            <person name="Meier V. D."/>
        </authorList>
    </citation>
    <scope>NUCLEOTIDE SEQUENCE</scope>
    <source>
        <strain evidence="2">AVDCRST_MAG41</strain>
    </source>
</reference>
<dbReference type="EMBL" id="CADCTP010000243">
    <property type="protein sequence ID" value="CAA9266299.1"/>
    <property type="molecule type" value="Genomic_DNA"/>
</dbReference>